<dbReference type="AlphaFoldDB" id="A0A0N4VBS5"/>
<dbReference type="Proteomes" id="UP000274131">
    <property type="component" value="Unassembled WGS sequence"/>
</dbReference>
<proteinExistence type="predicted"/>
<dbReference type="EMBL" id="UXUI01008939">
    <property type="protein sequence ID" value="VDD92727.1"/>
    <property type="molecule type" value="Genomic_DNA"/>
</dbReference>
<organism evidence="4">
    <name type="scientific">Enterobius vermicularis</name>
    <name type="common">Human pinworm</name>
    <dbReference type="NCBI Taxonomy" id="51028"/>
    <lineage>
        <taxon>Eukaryota</taxon>
        <taxon>Metazoa</taxon>
        <taxon>Ecdysozoa</taxon>
        <taxon>Nematoda</taxon>
        <taxon>Chromadorea</taxon>
        <taxon>Rhabditida</taxon>
        <taxon>Spirurina</taxon>
        <taxon>Oxyuridomorpha</taxon>
        <taxon>Oxyuroidea</taxon>
        <taxon>Oxyuridae</taxon>
        <taxon>Enterobius</taxon>
    </lineage>
</organism>
<reference evidence="4" key="1">
    <citation type="submission" date="2017-02" db="UniProtKB">
        <authorList>
            <consortium name="WormBaseParasite"/>
        </authorList>
    </citation>
    <scope>IDENTIFICATION</scope>
</reference>
<feature type="region of interest" description="Disordered" evidence="1">
    <location>
        <begin position="137"/>
        <end position="212"/>
    </location>
</feature>
<evidence type="ECO:0000313" key="2">
    <source>
        <dbReference type="EMBL" id="VDD92727.1"/>
    </source>
</evidence>
<protein>
    <submittedName>
        <fullName evidence="4">Ovule protein</fullName>
    </submittedName>
</protein>
<name>A0A0N4VBS5_ENTVE</name>
<evidence type="ECO:0000256" key="1">
    <source>
        <dbReference type="SAM" id="MobiDB-lite"/>
    </source>
</evidence>
<evidence type="ECO:0000313" key="4">
    <source>
        <dbReference type="WBParaSite" id="EVEC_0000799401-mRNA-1"/>
    </source>
</evidence>
<sequence>MAGHSCDKKESIVTFVDKKRKLFDAAKKSPCRSPVKQVKQVVPVSVISPMKKSCFSDIELETLLHASLCKRPKFSANDSSQRSPLKPVQWSRSEDFERIGSLVYENEVDREDPHPEELNADDAALLNQCLDERTEPFENTQVSEEQQPSTNGLGKGNSNEDGKKPKRRKAPTKPKANYVRLNMKKRCYVRGHVSASSKRKRWRGLRFKKSNK</sequence>
<gene>
    <name evidence="2" type="ORF">EVEC_LOCUS7478</name>
</gene>
<feature type="compositionally biased region" description="Polar residues" evidence="1">
    <location>
        <begin position="137"/>
        <end position="157"/>
    </location>
</feature>
<dbReference type="WBParaSite" id="EVEC_0000799401-mRNA-1">
    <property type="protein sequence ID" value="EVEC_0000799401-mRNA-1"/>
    <property type="gene ID" value="EVEC_0000799401"/>
</dbReference>
<reference evidence="2 3" key="2">
    <citation type="submission" date="2018-10" db="EMBL/GenBank/DDBJ databases">
        <authorList>
            <consortium name="Pathogen Informatics"/>
        </authorList>
    </citation>
    <scope>NUCLEOTIDE SEQUENCE [LARGE SCALE GENOMIC DNA]</scope>
</reference>
<feature type="compositionally biased region" description="Basic residues" evidence="1">
    <location>
        <begin position="197"/>
        <end position="212"/>
    </location>
</feature>
<accession>A0A0N4VBS5</accession>
<keyword evidence="3" id="KW-1185">Reference proteome</keyword>
<evidence type="ECO:0000313" key="3">
    <source>
        <dbReference type="Proteomes" id="UP000274131"/>
    </source>
</evidence>